<feature type="domain" description="Protein kinase" evidence="2">
    <location>
        <begin position="813"/>
        <end position="1096"/>
    </location>
</feature>
<dbReference type="SUPFAM" id="SSF56112">
    <property type="entry name" value="Protein kinase-like (PK-like)"/>
    <property type="match status" value="1"/>
</dbReference>
<dbReference type="Pfam" id="PF00787">
    <property type="entry name" value="PX"/>
    <property type="match status" value="1"/>
</dbReference>
<feature type="compositionally biased region" description="Polar residues" evidence="1">
    <location>
        <begin position="167"/>
        <end position="191"/>
    </location>
</feature>
<feature type="compositionally biased region" description="Low complexity" evidence="1">
    <location>
        <begin position="760"/>
        <end position="784"/>
    </location>
</feature>
<dbReference type="PANTHER" id="PTHR15508:SF8">
    <property type="entry name" value="LD24550P"/>
    <property type="match status" value="1"/>
</dbReference>
<dbReference type="InParanoid" id="A0A1X7VKD7"/>
<dbReference type="InterPro" id="IPR051866">
    <property type="entry name" value="Intracell_Sig-Traffick_Protein"/>
</dbReference>
<evidence type="ECO:0000313" key="5">
    <source>
        <dbReference type="Proteomes" id="UP000007879"/>
    </source>
</evidence>
<evidence type="ECO:0000313" key="4">
    <source>
        <dbReference type="EnsemblMetazoa" id="Aqu2.1.40836_001"/>
    </source>
</evidence>
<evidence type="ECO:0000259" key="3">
    <source>
        <dbReference type="PROSITE" id="PS50195"/>
    </source>
</evidence>
<dbReference type="PANTHER" id="PTHR15508">
    <property type="entry name" value="RIBOSOMAL PROTEIN S6 KINASE"/>
    <property type="match status" value="1"/>
</dbReference>
<dbReference type="InterPro" id="IPR036181">
    <property type="entry name" value="MIT_dom_sf"/>
</dbReference>
<evidence type="ECO:0008006" key="6">
    <source>
        <dbReference type="Google" id="ProtNLM"/>
    </source>
</evidence>
<dbReference type="SMART" id="SM00312">
    <property type="entry name" value="PX"/>
    <property type="match status" value="1"/>
</dbReference>
<feature type="compositionally biased region" description="Acidic residues" evidence="1">
    <location>
        <begin position="648"/>
        <end position="657"/>
    </location>
</feature>
<dbReference type="Gene3D" id="1.20.58.80">
    <property type="entry name" value="Phosphotransferase system, lactose/cellobiose-type IIA subunit"/>
    <property type="match status" value="1"/>
</dbReference>
<dbReference type="SUPFAM" id="SSF64268">
    <property type="entry name" value="PX domain"/>
    <property type="match status" value="1"/>
</dbReference>
<gene>
    <name evidence="4" type="primary">100636314</name>
</gene>
<dbReference type="EnsemblMetazoa" id="XM_003383789.2">
    <property type="protein sequence ID" value="XP_003383837.1"/>
    <property type="gene ID" value="LOC100636314"/>
</dbReference>
<dbReference type="InterPro" id="IPR011009">
    <property type="entry name" value="Kinase-like_dom_sf"/>
</dbReference>
<reference evidence="5" key="1">
    <citation type="journal article" date="2010" name="Nature">
        <title>The Amphimedon queenslandica genome and the evolution of animal complexity.</title>
        <authorList>
            <person name="Srivastava M."/>
            <person name="Simakov O."/>
            <person name="Chapman J."/>
            <person name="Fahey B."/>
            <person name="Gauthier M.E."/>
            <person name="Mitros T."/>
            <person name="Richards G.S."/>
            <person name="Conaco C."/>
            <person name="Dacre M."/>
            <person name="Hellsten U."/>
            <person name="Larroux C."/>
            <person name="Putnam N.H."/>
            <person name="Stanke M."/>
            <person name="Adamska M."/>
            <person name="Darling A."/>
            <person name="Degnan S.M."/>
            <person name="Oakley T.H."/>
            <person name="Plachetzki D.C."/>
            <person name="Zhai Y."/>
            <person name="Adamski M."/>
            <person name="Calcino A."/>
            <person name="Cummins S.F."/>
            <person name="Goodstein D.M."/>
            <person name="Harris C."/>
            <person name="Jackson D.J."/>
            <person name="Leys S.P."/>
            <person name="Shu S."/>
            <person name="Woodcroft B.J."/>
            <person name="Vervoort M."/>
            <person name="Kosik K.S."/>
            <person name="Manning G."/>
            <person name="Degnan B.M."/>
            <person name="Rokhsar D.S."/>
        </authorList>
    </citation>
    <scope>NUCLEOTIDE SEQUENCE [LARGE SCALE GENOMIC DNA]</scope>
</reference>
<feature type="compositionally biased region" description="Basic and acidic residues" evidence="1">
    <location>
        <begin position="316"/>
        <end position="325"/>
    </location>
</feature>
<dbReference type="InterPro" id="IPR001683">
    <property type="entry name" value="PX_dom"/>
</dbReference>
<dbReference type="SMART" id="SM00220">
    <property type="entry name" value="S_TKc"/>
    <property type="match status" value="1"/>
</dbReference>
<feature type="compositionally biased region" description="Low complexity" evidence="1">
    <location>
        <begin position="852"/>
        <end position="872"/>
    </location>
</feature>
<protein>
    <recommendedName>
        <fullName evidence="6">Protein kinase domain-containing protein</fullName>
    </recommendedName>
</protein>
<feature type="compositionally biased region" description="Acidic residues" evidence="1">
    <location>
        <begin position="685"/>
        <end position="700"/>
    </location>
</feature>
<dbReference type="KEGG" id="aqu:100636314"/>
<feature type="compositionally biased region" description="Basic and acidic residues" evidence="1">
    <location>
        <begin position="551"/>
        <end position="560"/>
    </location>
</feature>
<dbReference type="CDD" id="cd02677">
    <property type="entry name" value="MIT_SNX15"/>
    <property type="match status" value="1"/>
</dbReference>
<feature type="region of interest" description="Disordered" evidence="1">
    <location>
        <begin position="755"/>
        <end position="940"/>
    </location>
</feature>
<feature type="compositionally biased region" description="Basic and acidic residues" evidence="1">
    <location>
        <begin position="658"/>
        <end position="669"/>
    </location>
</feature>
<dbReference type="Gene3D" id="1.10.510.10">
    <property type="entry name" value="Transferase(Phosphotransferase) domain 1"/>
    <property type="match status" value="1"/>
</dbReference>
<feature type="compositionally biased region" description="Polar residues" evidence="1">
    <location>
        <begin position="299"/>
        <end position="310"/>
    </location>
</feature>
<dbReference type="GO" id="GO:0004672">
    <property type="term" value="F:protein kinase activity"/>
    <property type="evidence" value="ECO:0007669"/>
    <property type="project" value="InterPro"/>
</dbReference>
<dbReference type="STRING" id="400682.A0A1X7VKD7"/>
<feature type="compositionally biased region" description="Polar residues" evidence="1">
    <location>
        <begin position="580"/>
        <end position="593"/>
    </location>
</feature>
<proteinExistence type="predicted"/>
<dbReference type="Pfam" id="PF04212">
    <property type="entry name" value="MIT"/>
    <property type="match status" value="1"/>
</dbReference>
<feature type="compositionally biased region" description="Basic and acidic residues" evidence="1">
    <location>
        <begin position="529"/>
        <end position="541"/>
    </location>
</feature>
<feature type="compositionally biased region" description="Basic and acidic residues" evidence="1">
    <location>
        <begin position="708"/>
        <end position="722"/>
    </location>
</feature>
<dbReference type="EnsemblMetazoa" id="Aqu2.1.40836_001">
    <property type="protein sequence ID" value="Aqu2.1.40836_001"/>
    <property type="gene ID" value="Aqu2.1.40836"/>
</dbReference>
<dbReference type="InterPro" id="IPR007330">
    <property type="entry name" value="MIT_dom"/>
</dbReference>
<dbReference type="eggNOG" id="KOG0603">
    <property type="taxonomic scope" value="Eukaryota"/>
</dbReference>
<name>A0A1X7VKD7_AMPQE</name>
<dbReference type="SUPFAM" id="SSF116846">
    <property type="entry name" value="MIT domain"/>
    <property type="match status" value="1"/>
</dbReference>
<organism evidence="4">
    <name type="scientific">Amphimedon queenslandica</name>
    <name type="common">Sponge</name>
    <dbReference type="NCBI Taxonomy" id="400682"/>
    <lineage>
        <taxon>Eukaryota</taxon>
        <taxon>Metazoa</taxon>
        <taxon>Porifera</taxon>
        <taxon>Demospongiae</taxon>
        <taxon>Heteroscleromorpha</taxon>
        <taxon>Haplosclerida</taxon>
        <taxon>Niphatidae</taxon>
        <taxon>Amphimedon</taxon>
    </lineage>
</organism>
<sequence>MAAGGGEPQRVRTGSIGPVLTFQDSAISVIGGSFCLLESERSPSGYTVYKLQFKVQTDTPQGQPVIEECECWKRYSDFLKLSKQLEHIQNISAPSSSSAPQEKLPELAKANYFDRFKESVIEERRVSAETLLQYCSYKIHLVTSAPFFEFIKGAAVIRILPVSELISSPTGQETPPQSDWISRQSSSTTPPEVSVRMSILEERDEGGDTREEEGGVALEVGGAEADLPLPSTPKTPEISLIRHQQGDSSVFGGSDWWSNALAQSDVINCDDYDSLMREEEEEAYVTTDGTASKDKTLESESGSLNKSVGNLSPPRKPVDQAERRLSPSSSSSSSFSSNGAYVVQAGKLITQGLEYESTGQLDESFDLFKAGVDVLLNGVQTDMNSSRREAVRQKTAEYLQYAEILQRKMIKKKQKLELNRSESSSSNARPHLLQDFKVVSIIANKVLLTESKHTGQRFVFKVLHKQLSVQDRTQVVRGRIPRSKNRTPSQCPYMVKLLHHYETVSNRIFLLLEHIKNGRLVHHVQSIRDHQLGRRLQEREERRRRKREKKRLREQGEELARIVIGQESSTLSPGPPLSPNVSSESLNMTQSPISLPHSHGSPNQDPPPTLEPKNEDDYIQYLMDNLSPPTELPVTSSIGSSIGGGSGDGDEEDEKEDMLDVLRKQMEELCKEDEEELSSKATREDDADDSAILDREDEAEIQAILQEGDGKENDDSLSKEDDGSLIEDTNKEDDDLLGDQEQLLELEKHLSAFTSLSAPDNNSDLLQLNLSQDNDNTTTADPTDIVPSSSNDDIHTSTDPPNTSSSNNEDKGSSKPDVIDNGDKGSQEEIITNGIDASSGKDSVTNEPVSADNDNNDNTSSDQSSSTTINVVPPTPTTPTSQPRPIPAKPSASSLSGGGDVSRPAEGIKKLSSRQSTPQFSPVVSLRGSPETGPSQEWEKQLDSDIKKWAAQLVIALEHLHSNGIICRDLHSDNILINDSGDVRLTYFGQWDYIPNSVKTEAVQRMYVAPELSGLDEATVSADWWSLGAILFELLTGELLVHCHPGGIHSHIPIVVPGKVSPEAKSLIEQLLQVNPLERIGSGLNGTDDIKSHPFFSTIDWKSLYNQR</sequence>
<feature type="compositionally biased region" description="Low complexity" evidence="1">
    <location>
        <begin position="326"/>
        <end position="337"/>
    </location>
</feature>
<feature type="region of interest" description="Disordered" evidence="1">
    <location>
        <begin position="167"/>
        <end position="194"/>
    </location>
</feature>
<accession>A0A1X7VKD7</accession>
<dbReference type="InterPro" id="IPR000719">
    <property type="entry name" value="Prot_kinase_dom"/>
</dbReference>
<dbReference type="Gene3D" id="3.30.200.20">
    <property type="entry name" value="Phosphorylase Kinase, domain 1"/>
    <property type="match status" value="1"/>
</dbReference>
<dbReference type="PROSITE" id="PS50011">
    <property type="entry name" value="PROTEIN_KINASE_DOM"/>
    <property type="match status" value="1"/>
</dbReference>
<feature type="compositionally biased region" description="Acidic residues" evidence="1">
    <location>
        <begin position="730"/>
        <end position="740"/>
    </location>
</feature>
<feature type="compositionally biased region" description="Pro residues" evidence="1">
    <location>
        <begin position="873"/>
        <end position="888"/>
    </location>
</feature>
<dbReference type="OrthoDB" id="1278353at2759"/>
<evidence type="ECO:0000256" key="1">
    <source>
        <dbReference type="SAM" id="MobiDB-lite"/>
    </source>
</evidence>
<dbReference type="InterPro" id="IPR036871">
    <property type="entry name" value="PX_dom_sf"/>
</dbReference>
<keyword evidence="5" id="KW-1185">Reference proteome</keyword>
<dbReference type="AlphaFoldDB" id="A0A1X7VKD7"/>
<feature type="domain" description="PX" evidence="3">
    <location>
        <begin position="27"/>
        <end position="158"/>
    </location>
</feature>
<feature type="compositionally biased region" description="Low complexity" evidence="1">
    <location>
        <begin position="797"/>
        <end position="807"/>
    </location>
</feature>
<reference evidence="4" key="2">
    <citation type="submission" date="2017-05" db="UniProtKB">
        <authorList>
            <consortium name="EnsemblMetazoa"/>
        </authorList>
    </citation>
    <scope>IDENTIFICATION</scope>
</reference>
<dbReference type="Proteomes" id="UP000007879">
    <property type="component" value="Unassembled WGS sequence"/>
</dbReference>
<dbReference type="Pfam" id="PF00069">
    <property type="entry name" value="Pkinase"/>
    <property type="match status" value="1"/>
</dbReference>
<dbReference type="eggNOG" id="KOG2101">
    <property type="taxonomic scope" value="Eukaryota"/>
</dbReference>
<dbReference type="Gene3D" id="3.30.1520.10">
    <property type="entry name" value="Phox-like domain"/>
    <property type="match status" value="1"/>
</dbReference>
<feature type="compositionally biased region" description="Polar residues" evidence="1">
    <location>
        <begin position="913"/>
        <end position="922"/>
    </location>
</feature>
<dbReference type="PROSITE" id="PS50195">
    <property type="entry name" value="PX"/>
    <property type="match status" value="1"/>
</dbReference>
<dbReference type="GO" id="GO:0035091">
    <property type="term" value="F:phosphatidylinositol binding"/>
    <property type="evidence" value="ECO:0007669"/>
    <property type="project" value="InterPro"/>
</dbReference>
<dbReference type="SMART" id="SM00745">
    <property type="entry name" value="MIT"/>
    <property type="match status" value="1"/>
</dbReference>
<evidence type="ECO:0000259" key="2">
    <source>
        <dbReference type="PROSITE" id="PS50011"/>
    </source>
</evidence>
<feature type="compositionally biased region" description="Basic and acidic residues" evidence="1">
    <location>
        <begin position="808"/>
        <end position="827"/>
    </location>
</feature>
<feature type="region of interest" description="Disordered" evidence="1">
    <location>
        <begin position="529"/>
        <end position="614"/>
    </location>
</feature>
<dbReference type="GO" id="GO:0005524">
    <property type="term" value="F:ATP binding"/>
    <property type="evidence" value="ECO:0007669"/>
    <property type="project" value="InterPro"/>
</dbReference>
<feature type="region of interest" description="Disordered" evidence="1">
    <location>
        <begin position="626"/>
        <end position="740"/>
    </location>
</feature>
<feature type="region of interest" description="Disordered" evidence="1">
    <location>
        <begin position="280"/>
        <end position="337"/>
    </location>
</feature>